<dbReference type="Proteomes" id="UP001564408">
    <property type="component" value="Unassembled WGS sequence"/>
</dbReference>
<evidence type="ECO:0000313" key="2">
    <source>
        <dbReference type="Proteomes" id="UP001564408"/>
    </source>
</evidence>
<keyword evidence="2" id="KW-1185">Reference proteome</keyword>
<protein>
    <submittedName>
        <fullName evidence="1">DUF1302 domain-containing protein</fullName>
    </submittedName>
</protein>
<accession>A0ABV4BC68</accession>
<evidence type="ECO:0000313" key="1">
    <source>
        <dbReference type="EMBL" id="MEY6430828.1"/>
    </source>
</evidence>
<name>A0ABV4BC68_9GAMM</name>
<dbReference type="InterPro" id="IPR010727">
    <property type="entry name" value="DUF1302"/>
</dbReference>
<dbReference type="EMBL" id="JBDKXB010000001">
    <property type="protein sequence ID" value="MEY6430828.1"/>
    <property type="molecule type" value="Genomic_DNA"/>
</dbReference>
<sequence length="680" mass="71800">MSEKNRGPAPPHLIAGALGAAVALAIAAPSVSAFEFTSGEITGSFDTTLSVGALWRLQNRESSLISLANGGSSRDPNADDGNLNYDRGELVSLAFKATHDLELNYRDYGAFVRASYFYDDAIMGKGELNRSARHEAGRDAELLDAFVRGRFDVAGRDLNLRLGRQVVSWGESTFILNGINILNPINVSRLRIPGSELREGLMPTTILWGAQELTDNLSLEALWMAQWEKTKIDPVGTFLSTNDFVAKGGSTAYTGFGRRNDGNALPGIFPVDPAGQLSAPRSPDRQPGDGGEYGVALRAFLPALNFTELGFYHVNYHSRIPYASGYRGGITTPGTIAGPLPGGADAALGAAGIPVAPGAPGCTVVDIPTFGALHSAANIGALAGVLGGNIALATQLSALNATNAACGNAARRGGAGSYFVDYPKDIQLFGVSFNTSGPAGIALQGEYSYRRNQPLQLPSAELLGAALGIGNQLTGTDPAAAAAVPYGTEITGYRRVEMHQMQMTATKALSRVLAADQVILVGEVGYTRLQLPSDIRFAAPGCHLPQPGSATAASYGSTDTNCFATKDSWGYRLLARFEYPNAIGPATLFPRIAFFHDVDGRSPTFNEGAKALTLGVELNYRQKWQADLAYTSFFGGDKVRGVDTPSPGQSLPPGQPAAYASHTNPLVDRDFLAMSVSYSF</sequence>
<proteinExistence type="predicted"/>
<comment type="caution">
    <text evidence="1">The sequence shown here is derived from an EMBL/GenBank/DDBJ whole genome shotgun (WGS) entry which is preliminary data.</text>
</comment>
<dbReference type="RefSeq" id="WP_369665213.1">
    <property type="nucleotide sequence ID" value="NZ_JBDKXB010000001.1"/>
</dbReference>
<reference evidence="1 2" key="1">
    <citation type="submission" date="2024-05" db="EMBL/GenBank/DDBJ databases">
        <title>Genome Sequence and Characterization of the New Strain Purple Sulfur Bacterium of Genus Thioalkalicoccus.</title>
        <authorList>
            <person name="Bryantseva I.A."/>
            <person name="Kyndt J.A."/>
            <person name="Imhoff J.F."/>
        </authorList>
    </citation>
    <scope>NUCLEOTIDE SEQUENCE [LARGE SCALE GENOMIC DNA]</scope>
    <source>
        <strain evidence="1 2">Um2</strain>
    </source>
</reference>
<gene>
    <name evidence="1" type="ORF">ABC977_00215</name>
</gene>
<organism evidence="1 2">
    <name type="scientific">Thioalkalicoccus limnaeus</name>
    <dbReference type="NCBI Taxonomy" id="120681"/>
    <lineage>
        <taxon>Bacteria</taxon>
        <taxon>Pseudomonadati</taxon>
        <taxon>Pseudomonadota</taxon>
        <taxon>Gammaproteobacteria</taxon>
        <taxon>Chromatiales</taxon>
        <taxon>Chromatiaceae</taxon>
        <taxon>Thioalkalicoccus</taxon>
    </lineage>
</organism>
<dbReference type="Pfam" id="PF06980">
    <property type="entry name" value="DUF1302"/>
    <property type="match status" value="1"/>
</dbReference>